<name>A0A9K3CMD4_9EUKA</name>
<dbReference type="InterPro" id="IPR000426">
    <property type="entry name" value="Proteasome_asu_N"/>
</dbReference>
<evidence type="ECO:0000256" key="2">
    <source>
        <dbReference type="RuleBase" id="RU000551"/>
    </source>
</evidence>
<evidence type="ECO:0000259" key="3">
    <source>
        <dbReference type="PROSITE" id="PS00388"/>
    </source>
</evidence>
<dbReference type="InterPro" id="IPR029055">
    <property type="entry name" value="Ntn_hydrolases_N"/>
</dbReference>
<comment type="similarity">
    <text evidence="2">Belongs to the peptidase T1A family.</text>
</comment>
<dbReference type="OrthoDB" id="5835702at2759"/>
<dbReference type="PROSITE" id="PS00388">
    <property type="entry name" value="PROTEASOME_ALPHA_1"/>
    <property type="match status" value="1"/>
</dbReference>
<evidence type="ECO:0000313" key="4">
    <source>
        <dbReference type="EMBL" id="GIQ79659.1"/>
    </source>
</evidence>
<comment type="subunit">
    <text evidence="2">The 26S proteasome consists of a 20S proteasome core and two 19S regulatory subunits.</text>
</comment>
<dbReference type="GO" id="GO:0019773">
    <property type="term" value="C:proteasome core complex, alpha-subunit complex"/>
    <property type="evidence" value="ECO:0007669"/>
    <property type="project" value="InterPro"/>
</dbReference>
<sequence>MSGSGFDQHITVFSPDGRLYQVEYAFKAIRTGGVTSLCIRGKDGVVVIAQRDCADILFDHSMDSSIFSISDNVSACVTGRPSDARAIVQRARHEAGEYRY</sequence>
<feature type="domain" description="Proteasome alpha-type subunits" evidence="3">
    <location>
        <begin position="6"/>
        <end position="28"/>
    </location>
</feature>
<dbReference type="GO" id="GO:0006511">
    <property type="term" value="P:ubiquitin-dependent protein catabolic process"/>
    <property type="evidence" value="ECO:0007669"/>
    <property type="project" value="InterPro"/>
</dbReference>
<dbReference type="InterPro" id="IPR050115">
    <property type="entry name" value="Proteasome_alpha"/>
</dbReference>
<keyword evidence="2" id="KW-0539">Nucleus</keyword>
<dbReference type="SUPFAM" id="SSF56235">
    <property type="entry name" value="N-terminal nucleophile aminohydrolases (Ntn hydrolases)"/>
    <property type="match status" value="1"/>
</dbReference>
<proteinExistence type="inferred from homology"/>
<dbReference type="Pfam" id="PF10584">
    <property type="entry name" value="Proteasome_A_N"/>
    <property type="match status" value="1"/>
</dbReference>
<reference evidence="4 5" key="1">
    <citation type="journal article" date="2018" name="PLoS ONE">
        <title>The draft genome of Kipferlia bialata reveals reductive genome evolution in fornicate parasites.</title>
        <authorList>
            <person name="Tanifuji G."/>
            <person name="Takabayashi S."/>
            <person name="Kume K."/>
            <person name="Takagi M."/>
            <person name="Nakayama T."/>
            <person name="Kamikawa R."/>
            <person name="Inagaki Y."/>
            <person name="Hashimoto T."/>
        </authorList>
    </citation>
    <scope>NUCLEOTIDE SEQUENCE [LARGE SCALE GENOMIC DNA]</scope>
    <source>
        <strain evidence="4">NY0173</strain>
    </source>
</reference>
<dbReference type="Pfam" id="PF00227">
    <property type="entry name" value="Proteasome"/>
    <property type="match status" value="1"/>
</dbReference>
<dbReference type="GO" id="GO:0005634">
    <property type="term" value="C:nucleus"/>
    <property type="evidence" value="ECO:0007669"/>
    <property type="project" value="UniProtKB-SubCell"/>
</dbReference>
<dbReference type="EMBL" id="BDIP01000038">
    <property type="protein sequence ID" value="GIQ79659.1"/>
    <property type="molecule type" value="Genomic_DNA"/>
</dbReference>
<keyword evidence="1 2" id="KW-0647">Proteasome</keyword>
<organism evidence="4 5">
    <name type="scientific">Kipferlia bialata</name>
    <dbReference type="NCBI Taxonomy" id="797122"/>
    <lineage>
        <taxon>Eukaryota</taxon>
        <taxon>Metamonada</taxon>
        <taxon>Carpediemonas-like organisms</taxon>
        <taxon>Kipferlia</taxon>
    </lineage>
</organism>
<dbReference type="GO" id="GO:0005737">
    <property type="term" value="C:cytoplasm"/>
    <property type="evidence" value="ECO:0007669"/>
    <property type="project" value="UniProtKB-SubCell"/>
</dbReference>
<evidence type="ECO:0000256" key="1">
    <source>
        <dbReference type="ARBA" id="ARBA00022942"/>
    </source>
</evidence>
<protein>
    <recommendedName>
        <fullName evidence="2">Proteasome subunit alpha type</fullName>
    </recommendedName>
</protein>
<comment type="caution">
    <text evidence="4">The sequence shown here is derived from an EMBL/GenBank/DDBJ whole genome shotgun (WGS) entry which is preliminary data.</text>
</comment>
<keyword evidence="2" id="KW-0963">Cytoplasm</keyword>
<dbReference type="Gene3D" id="3.60.20.10">
    <property type="entry name" value="Glutamine Phosphoribosylpyrophosphate, subunit 1, domain 1"/>
    <property type="match status" value="1"/>
</dbReference>
<dbReference type="AlphaFoldDB" id="A0A9K3CMD4"/>
<dbReference type="PANTHER" id="PTHR11599">
    <property type="entry name" value="PROTEASOME SUBUNIT ALPHA/BETA"/>
    <property type="match status" value="1"/>
</dbReference>
<gene>
    <name evidence="4" type="ORF">KIPB_000330</name>
</gene>
<keyword evidence="5" id="KW-1185">Reference proteome</keyword>
<evidence type="ECO:0000313" key="5">
    <source>
        <dbReference type="Proteomes" id="UP000265618"/>
    </source>
</evidence>
<dbReference type="SMART" id="SM00948">
    <property type="entry name" value="Proteasome_A_N"/>
    <property type="match status" value="1"/>
</dbReference>
<dbReference type="InterPro" id="IPR001353">
    <property type="entry name" value="Proteasome_sua/b"/>
</dbReference>
<accession>A0A9K3CMD4</accession>
<dbReference type="Proteomes" id="UP000265618">
    <property type="component" value="Unassembled WGS sequence"/>
</dbReference>
<comment type="subcellular location">
    <subcellularLocation>
        <location evidence="2">Cytoplasm</location>
    </subcellularLocation>
    <subcellularLocation>
        <location evidence="2">Nucleus</location>
    </subcellularLocation>
</comment>